<accession>A0A4C1YYK0</accession>
<dbReference type="AlphaFoldDB" id="A0A4C1YYK0"/>
<proteinExistence type="predicted"/>
<evidence type="ECO:0000313" key="3">
    <source>
        <dbReference type="Proteomes" id="UP000299102"/>
    </source>
</evidence>
<dbReference type="Proteomes" id="UP000299102">
    <property type="component" value="Unassembled WGS sequence"/>
</dbReference>
<evidence type="ECO:0000313" key="2">
    <source>
        <dbReference type="EMBL" id="GBP79679.1"/>
    </source>
</evidence>
<comment type="caution">
    <text evidence="2">The sequence shown here is derived from an EMBL/GenBank/DDBJ whole genome shotgun (WGS) entry which is preliminary data.</text>
</comment>
<keyword evidence="3" id="KW-1185">Reference proteome</keyword>
<protein>
    <submittedName>
        <fullName evidence="2">Uncharacterized protein</fullName>
    </submittedName>
</protein>
<feature type="region of interest" description="Disordered" evidence="1">
    <location>
        <begin position="197"/>
        <end position="217"/>
    </location>
</feature>
<sequence length="245" mass="27292">MKCFKSILYLGSGKRCVYPAQIPLSYGWLIIPRQRFLPGGSPTRPDLQLVPSRFEVGHPPGFSRFNDPVDAVLQDLSILFRIKPLPTCALHLCRCPFVNLISLDALPGDMLPSARSHVSDAPLFESFICSGGTPRFGLSGLPIDVRKQKRTRRKRRNLYRKLIRGRPPAGAEINPTDNTDQYDWPLTCGSGPGLRGVGAAGCDPSKPARPPPGRVPRHRRVLWTTPRLNLINYRPLISPIAEPFR</sequence>
<organism evidence="2 3">
    <name type="scientific">Eumeta variegata</name>
    <name type="common">Bagworm moth</name>
    <name type="synonym">Eumeta japonica</name>
    <dbReference type="NCBI Taxonomy" id="151549"/>
    <lineage>
        <taxon>Eukaryota</taxon>
        <taxon>Metazoa</taxon>
        <taxon>Ecdysozoa</taxon>
        <taxon>Arthropoda</taxon>
        <taxon>Hexapoda</taxon>
        <taxon>Insecta</taxon>
        <taxon>Pterygota</taxon>
        <taxon>Neoptera</taxon>
        <taxon>Endopterygota</taxon>
        <taxon>Lepidoptera</taxon>
        <taxon>Glossata</taxon>
        <taxon>Ditrysia</taxon>
        <taxon>Tineoidea</taxon>
        <taxon>Psychidae</taxon>
        <taxon>Oiketicinae</taxon>
        <taxon>Eumeta</taxon>
    </lineage>
</organism>
<evidence type="ECO:0000256" key="1">
    <source>
        <dbReference type="SAM" id="MobiDB-lite"/>
    </source>
</evidence>
<dbReference type="EMBL" id="BGZK01001424">
    <property type="protein sequence ID" value="GBP79679.1"/>
    <property type="molecule type" value="Genomic_DNA"/>
</dbReference>
<gene>
    <name evidence="2" type="ORF">EVAR_61201_1</name>
</gene>
<reference evidence="2 3" key="1">
    <citation type="journal article" date="2019" name="Commun. Biol.">
        <title>The bagworm genome reveals a unique fibroin gene that provides high tensile strength.</title>
        <authorList>
            <person name="Kono N."/>
            <person name="Nakamura H."/>
            <person name="Ohtoshi R."/>
            <person name="Tomita M."/>
            <person name="Numata K."/>
            <person name="Arakawa K."/>
        </authorList>
    </citation>
    <scope>NUCLEOTIDE SEQUENCE [LARGE SCALE GENOMIC DNA]</scope>
</reference>
<name>A0A4C1YYK0_EUMVA</name>